<reference evidence="3" key="1">
    <citation type="submission" date="2023-02" db="EMBL/GenBank/DDBJ databases">
        <title>Genome of toxic invasive species Heracleum sosnowskyi carries increased number of genes despite the absence of recent whole-genome duplications.</title>
        <authorList>
            <person name="Schelkunov M."/>
            <person name="Shtratnikova V."/>
            <person name="Makarenko M."/>
            <person name="Klepikova A."/>
            <person name="Omelchenko D."/>
            <person name="Novikova G."/>
            <person name="Obukhova E."/>
            <person name="Bogdanov V."/>
            <person name="Penin A."/>
            <person name="Logacheva M."/>
        </authorList>
    </citation>
    <scope>NUCLEOTIDE SEQUENCE</scope>
    <source>
        <strain evidence="3">Hsosn_3</strain>
        <tissue evidence="3">Leaf</tissue>
    </source>
</reference>
<feature type="compositionally biased region" description="Low complexity" evidence="1">
    <location>
        <begin position="1"/>
        <end position="17"/>
    </location>
</feature>
<feature type="transmembrane region" description="Helical" evidence="2">
    <location>
        <begin position="80"/>
        <end position="104"/>
    </location>
</feature>
<keyword evidence="4" id="KW-1185">Reference proteome</keyword>
<gene>
    <name evidence="3" type="ORF">POM88_041242</name>
</gene>
<keyword evidence="2" id="KW-0812">Transmembrane</keyword>
<name>A0AAD8HFT8_9APIA</name>
<evidence type="ECO:0000256" key="2">
    <source>
        <dbReference type="SAM" id="Phobius"/>
    </source>
</evidence>
<comment type="caution">
    <text evidence="3">The sequence shown here is derived from an EMBL/GenBank/DDBJ whole genome shotgun (WGS) entry which is preliminary data.</text>
</comment>
<keyword evidence="2" id="KW-0472">Membrane</keyword>
<reference evidence="3" key="2">
    <citation type="submission" date="2023-05" db="EMBL/GenBank/DDBJ databases">
        <authorList>
            <person name="Schelkunov M.I."/>
        </authorList>
    </citation>
    <scope>NUCLEOTIDE SEQUENCE</scope>
    <source>
        <strain evidence="3">Hsosn_3</strain>
        <tissue evidence="3">Leaf</tissue>
    </source>
</reference>
<feature type="region of interest" description="Disordered" evidence="1">
    <location>
        <begin position="1"/>
        <end position="29"/>
    </location>
</feature>
<dbReference type="AlphaFoldDB" id="A0AAD8HFT8"/>
<dbReference type="Proteomes" id="UP001237642">
    <property type="component" value="Unassembled WGS sequence"/>
</dbReference>
<evidence type="ECO:0000313" key="3">
    <source>
        <dbReference type="EMBL" id="KAK1365681.1"/>
    </source>
</evidence>
<evidence type="ECO:0000256" key="1">
    <source>
        <dbReference type="SAM" id="MobiDB-lite"/>
    </source>
</evidence>
<dbReference type="EMBL" id="JAUIZM010000009">
    <property type="protein sequence ID" value="KAK1365681.1"/>
    <property type="molecule type" value="Genomic_DNA"/>
</dbReference>
<keyword evidence="2" id="KW-1133">Transmembrane helix</keyword>
<proteinExistence type="predicted"/>
<evidence type="ECO:0000313" key="4">
    <source>
        <dbReference type="Proteomes" id="UP001237642"/>
    </source>
</evidence>
<sequence>MPSSPSPLYSSQSKASSYMKGSVAKSGGRSLNLESREFEREAHLILETVAAELHALSWMTVSPAYLERSLVVFVDGSELVFLWMVGSELVFLWMVGTGVFVGFADGR</sequence>
<protein>
    <submittedName>
        <fullName evidence="3">Uncharacterized protein</fullName>
    </submittedName>
</protein>
<accession>A0AAD8HFT8</accession>
<organism evidence="3 4">
    <name type="scientific">Heracleum sosnowskyi</name>
    <dbReference type="NCBI Taxonomy" id="360622"/>
    <lineage>
        <taxon>Eukaryota</taxon>
        <taxon>Viridiplantae</taxon>
        <taxon>Streptophyta</taxon>
        <taxon>Embryophyta</taxon>
        <taxon>Tracheophyta</taxon>
        <taxon>Spermatophyta</taxon>
        <taxon>Magnoliopsida</taxon>
        <taxon>eudicotyledons</taxon>
        <taxon>Gunneridae</taxon>
        <taxon>Pentapetalae</taxon>
        <taxon>asterids</taxon>
        <taxon>campanulids</taxon>
        <taxon>Apiales</taxon>
        <taxon>Apiaceae</taxon>
        <taxon>Apioideae</taxon>
        <taxon>apioid superclade</taxon>
        <taxon>Tordylieae</taxon>
        <taxon>Tordyliinae</taxon>
        <taxon>Heracleum</taxon>
    </lineage>
</organism>